<keyword evidence="8" id="KW-1185">Reference proteome</keyword>
<evidence type="ECO:0000256" key="4">
    <source>
        <dbReference type="PROSITE-ProRule" id="PRU01248"/>
    </source>
</evidence>
<dbReference type="Gene3D" id="1.10.150.130">
    <property type="match status" value="1"/>
</dbReference>
<keyword evidence="3" id="KW-0233">DNA recombination</keyword>
<dbReference type="InterPro" id="IPR011010">
    <property type="entry name" value="DNA_brk_join_enz"/>
</dbReference>
<dbReference type="CDD" id="cd00397">
    <property type="entry name" value="DNA_BRE_C"/>
    <property type="match status" value="1"/>
</dbReference>
<dbReference type="InterPro" id="IPR010998">
    <property type="entry name" value="Integrase_recombinase_N"/>
</dbReference>
<evidence type="ECO:0000259" key="6">
    <source>
        <dbReference type="PROSITE" id="PS51900"/>
    </source>
</evidence>
<reference evidence="7 8" key="1">
    <citation type="submission" date="2021-11" db="EMBL/GenBank/DDBJ databases">
        <authorList>
            <person name="Lee D.-H."/>
            <person name="Kim S.-B."/>
        </authorList>
    </citation>
    <scope>NUCLEOTIDE SEQUENCE [LARGE SCALE GENOMIC DNA]</scope>
    <source>
        <strain evidence="7 8">KCTC 52223</strain>
    </source>
</reference>
<evidence type="ECO:0000313" key="7">
    <source>
        <dbReference type="EMBL" id="MCC8429898.1"/>
    </source>
</evidence>
<organism evidence="7 8">
    <name type="scientific">Reyranella aquatilis</name>
    <dbReference type="NCBI Taxonomy" id="2035356"/>
    <lineage>
        <taxon>Bacteria</taxon>
        <taxon>Pseudomonadati</taxon>
        <taxon>Pseudomonadota</taxon>
        <taxon>Alphaproteobacteria</taxon>
        <taxon>Hyphomicrobiales</taxon>
        <taxon>Reyranellaceae</taxon>
        <taxon>Reyranella</taxon>
    </lineage>
</organism>
<evidence type="ECO:0000256" key="2">
    <source>
        <dbReference type="ARBA" id="ARBA00023125"/>
    </source>
</evidence>
<dbReference type="EMBL" id="JAJISD010000005">
    <property type="protein sequence ID" value="MCC8429898.1"/>
    <property type="molecule type" value="Genomic_DNA"/>
</dbReference>
<accession>A0ABS8KV05</accession>
<sequence>MAEVHELLGGLLRVYKRDNSSFWQCSTFLNGKNHRKSTKEDSLSRAKEVAEDWFIGMRGKSRAGELKRPEFTFNDAADRFEKEFEVITEGQRSPEYVSQLKQNLQVHLRPFFGKKGLSEITAGLVQDYRIERVQNPRKGKRPGRSQLHHEIITLRHVMKAAQRMGWITAIPDLSMPYRSSTKIEHRAWFSPQEYRKLYLATRDRIKNPPGPLPNRWKWIYEQFHDYVLFMANTGLRPDEAALLQFRDVKIVKDQATGETILEIEVRGKRGTGYCKSTVGAVLPFKRLRDRRGPHGTRPEQTDLLFPEGTPRSLMNTVLGELDLKLDREGKRRTCYSLRHTYICIRLMEGADIYQIAKNCRTSVEMIEKYYASHLKTTLDASAINVRKARPGREGQSLEDSATRLAKVGRRPAESRDHS</sequence>
<dbReference type="Proteomes" id="UP001198862">
    <property type="component" value="Unassembled WGS sequence"/>
</dbReference>
<evidence type="ECO:0000256" key="1">
    <source>
        <dbReference type="ARBA" id="ARBA00022908"/>
    </source>
</evidence>
<gene>
    <name evidence="7" type="ORF">LJ725_13040</name>
</gene>
<comment type="caution">
    <text evidence="7">The sequence shown here is derived from an EMBL/GenBank/DDBJ whole genome shotgun (WGS) entry which is preliminary data.</text>
</comment>
<evidence type="ECO:0000256" key="3">
    <source>
        <dbReference type="ARBA" id="ARBA00023172"/>
    </source>
</evidence>
<feature type="region of interest" description="Disordered" evidence="5">
    <location>
        <begin position="389"/>
        <end position="418"/>
    </location>
</feature>
<feature type="domain" description="Core-binding (CB)" evidence="6">
    <location>
        <begin position="71"/>
        <end position="162"/>
    </location>
</feature>
<protein>
    <submittedName>
        <fullName evidence="7">Site-specific integrase</fullName>
    </submittedName>
</protein>
<keyword evidence="1" id="KW-0229">DNA integration</keyword>
<dbReference type="InterPro" id="IPR044068">
    <property type="entry name" value="CB"/>
</dbReference>
<evidence type="ECO:0000256" key="5">
    <source>
        <dbReference type="SAM" id="MobiDB-lite"/>
    </source>
</evidence>
<dbReference type="Gene3D" id="1.10.443.10">
    <property type="entry name" value="Intergrase catalytic core"/>
    <property type="match status" value="1"/>
</dbReference>
<evidence type="ECO:0000313" key="8">
    <source>
        <dbReference type="Proteomes" id="UP001198862"/>
    </source>
</evidence>
<proteinExistence type="predicted"/>
<name>A0ABS8KV05_9HYPH</name>
<dbReference type="RefSeq" id="WP_230551097.1">
    <property type="nucleotide sequence ID" value="NZ_JAJISD010000005.1"/>
</dbReference>
<dbReference type="InterPro" id="IPR013762">
    <property type="entry name" value="Integrase-like_cat_sf"/>
</dbReference>
<dbReference type="SUPFAM" id="SSF56349">
    <property type="entry name" value="DNA breaking-rejoining enzymes"/>
    <property type="match status" value="1"/>
</dbReference>
<dbReference type="PROSITE" id="PS51900">
    <property type="entry name" value="CB"/>
    <property type="match status" value="1"/>
</dbReference>
<keyword evidence="2 4" id="KW-0238">DNA-binding</keyword>